<dbReference type="Gene3D" id="3.30.230.10">
    <property type="match status" value="1"/>
</dbReference>
<dbReference type="InterPro" id="IPR014721">
    <property type="entry name" value="Ribsml_uS5_D2-typ_fold_subgr"/>
</dbReference>
<evidence type="ECO:0000313" key="16">
    <source>
        <dbReference type="EMBL" id="GAA2108578.1"/>
    </source>
</evidence>
<dbReference type="PROSITE" id="PS00627">
    <property type="entry name" value="GHMP_KINASES_ATP"/>
    <property type="match status" value="1"/>
</dbReference>
<keyword evidence="8 13" id="KW-0547">Nucleotide-binding</keyword>
<dbReference type="GO" id="GO:0016301">
    <property type="term" value="F:kinase activity"/>
    <property type="evidence" value="ECO:0007669"/>
    <property type="project" value="UniProtKB-KW"/>
</dbReference>
<dbReference type="Proteomes" id="UP001500166">
    <property type="component" value="Unassembled WGS sequence"/>
</dbReference>
<feature type="domain" description="GHMP kinase C-terminal" evidence="15">
    <location>
        <begin position="234"/>
        <end position="290"/>
    </location>
</feature>
<comment type="similarity">
    <text evidence="2 13">Belongs to the GHMP kinase family. Homoserine kinase subfamily.</text>
</comment>
<comment type="pathway">
    <text evidence="1 13">Amino-acid biosynthesis; L-threonine biosynthesis; L-threonine from L-aspartate: step 4/5.</text>
</comment>
<proteinExistence type="inferred from homology"/>
<feature type="domain" description="GHMP kinase N-terminal" evidence="14">
    <location>
        <begin position="73"/>
        <end position="157"/>
    </location>
</feature>
<comment type="caution">
    <text evidence="16">The sequence shown here is derived from an EMBL/GenBank/DDBJ whole genome shotgun (WGS) entry which is preliminary data.</text>
</comment>
<dbReference type="PANTHER" id="PTHR20861:SF1">
    <property type="entry name" value="HOMOSERINE KINASE"/>
    <property type="match status" value="1"/>
</dbReference>
<comment type="subcellular location">
    <subcellularLocation>
        <location evidence="13">Cytoplasm</location>
    </subcellularLocation>
</comment>
<evidence type="ECO:0000256" key="1">
    <source>
        <dbReference type="ARBA" id="ARBA00005015"/>
    </source>
</evidence>
<dbReference type="EC" id="2.7.1.39" evidence="3 13"/>
<evidence type="ECO:0000256" key="12">
    <source>
        <dbReference type="ARBA" id="ARBA00049954"/>
    </source>
</evidence>
<keyword evidence="9 13" id="KW-0418">Kinase</keyword>
<dbReference type="SUPFAM" id="SSF55060">
    <property type="entry name" value="GHMP Kinase, C-terminal domain"/>
    <property type="match status" value="1"/>
</dbReference>
<keyword evidence="7 13" id="KW-0791">Threonine biosynthesis</keyword>
<keyword evidence="10 13" id="KW-0067">ATP-binding</keyword>
<dbReference type="Pfam" id="PF08544">
    <property type="entry name" value="GHMP_kinases_C"/>
    <property type="match status" value="1"/>
</dbReference>
<dbReference type="InterPro" id="IPR006203">
    <property type="entry name" value="GHMP_knse_ATP-bd_CS"/>
</dbReference>
<evidence type="ECO:0000256" key="3">
    <source>
        <dbReference type="ARBA" id="ARBA00012078"/>
    </source>
</evidence>
<dbReference type="InterPro" id="IPR013750">
    <property type="entry name" value="GHMP_kinase_C_dom"/>
</dbReference>
<gene>
    <name evidence="13 16" type="primary">thrB</name>
    <name evidence="16" type="ORF">GCM10009824_01950</name>
</gene>
<evidence type="ECO:0000313" key="17">
    <source>
        <dbReference type="Proteomes" id="UP001500166"/>
    </source>
</evidence>
<dbReference type="Pfam" id="PF00288">
    <property type="entry name" value="GHMP_kinases_N"/>
    <property type="match status" value="1"/>
</dbReference>
<dbReference type="NCBIfam" id="TIGR00191">
    <property type="entry name" value="thrB"/>
    <property type="match status" value="1"/>
</dbReference>
<dbReference type="EMBL" id="BAAAQA010000002">
    <property type="protein sequence ID" value="GAA2108578.1"/>
    <property type="molecule type" value="Genomic_DNA"/>
</dbReference>
<sequence length="329" mass="34339">MTDVVNEQAVAGPGTTVSVRVPGSTGNVGPGFDTLGLALGYYDELAVTRIDSGLEFELSGEGSENVPRTADHLVVRSMQAVFDAAGAGSLPGLRLKAHNQIPHGRGMGSSASAVVAGVLAANALLSEGTRLDDHAVLQVCSQLEGHPDNVAPTLYGGLTVSFEQDGQFVSVPVRVHEDVIPVMAIPDFEVATSVARGLLPDSVAHRTAAVTAGRAALLVEALSHRPEYLLPATFDLLHQPYRAQAMGPSFELMTQLRERGFAALISGAGPTVLTLANGTQEAERVISAIEEITSDPESEAHTHNSADVSWRVMALRVPAEGAKVGVSTQ</sequence>
<evidence type="ECO:0000256" key="13">
    <source>
        <dbReference type="HAMAP-Rule" id="MF_00384"/>
    </source>
</evidence>
<name>A0ABP5IY78_9MICC</name>
<accession>A0ABP5IY78</accession>
<organism evidence="16 17">
    <name type="scientific">Kocuria atrinae</name>
    <dbReference type="NCBI Taxonomy" id="592377"/>
    <lineage>
        <taxon>Bacteria</taxon>
        <taxon>Bacillati</taxon>
        <taxon>Actinomycetota</taxon>
        <taxon>Actinomycetes</taxon>
        <taxon>Micrococcales</taxon>
        <taxon>Micrococcaceae</taxon>
        <taxon>Kocuria</taxon>
    </lineage>
</organism>
<evidence type="ECO:0000256" key="4">
    <source>
        <dbReference type="ARBA" id="ARBA00017858"/>
    </source>
</evidence>
<dbReference type="HAMAP" id="MF_00384">
    <property type="entry name" value="Homoser_kinase"/>
    <property type="match status" value="1"/>
</dbReference>
<comment type="catalytic activity">
    <reaction evidence="11 13">
        <text>L-homoserine + ATP = O-phospho-L-homoserine + ADP + H(+)</text>
        <dbReference type="Rhea" id="RHEA:13985"/>
        <dbReference type="ChEBI" id="CHEBI:15378"/>
        <dbReference type="ChEBI" id="CHEBI:30616"/>
        <dbReference type="ChEBI" id="CHEBI:57476"/>
        <dbReference type="ChEBI" id="CHEBI:57590"/>
        <dbReference type="ChEBI" id="CHEBI:456216"/>
        <dbReference type="EC" id="2.7.1.39"/>
    </reaction>
</comment>
<dbReference type="PRINTS" id="PR00958">
    <property type="entry name" value="HOMSERKINASE"/>
</dbReference>
<evidence type="ECO:0000259" key="15">
    <source>
        <dbReference type="Pfam" id="PF08544"/>
    </source>
</evidence>
<dbReference type="PANTHER" id="PTHR20861">
    <property type="entry name" value="HOMOSERINE/4-DIPHOSPHOCYTIDYL-2-C-METHYL-D-ERYTHRITOL KINASE"/>
    <property type="match status" value="1"/>
</dbReference>
<evidence type="ECO:0000256" key="8">
    <source>
        <dbReference type="ARBA" id="ARBA00022741"/>
    </source>
</evidence>
<evidence type="ECO:0000259" key="14">
    <source>
        <dbReference type="Pfam" id="PF00288"/>
    </source>
</evidence>
<reference evidence="17" key="1">
    <citation type="journal article" date="2019" name="Int. J. Syst. Evol. Microbiol.">
        <title>The Global Catalogue of Microorganisms (GCM) 10K type strain sequencing project: providing services to taxonomists for standard genome sequencing and annotation.</title>
        <authorList>
            <consortium name="The Broad Institute Genomics Platform"/>
            <consortium name="The Broad Institute Genome Sequencing Center for Infectious Disease"/>
            <person name="Wu L."/>
            <person name="Ma J."/>
        </authorList>
    </citation>
    <scope>NUCLEOTIDE SEQUENCE [LARGE SCALE GENOMIC DNA]</scope>
    <source>
        <strain evidence="17">JCM 15914</strain>
    </source>
</reference>
<evidence type="ECO:0000256" key="6">
    <source>
        <dbReference type="ARBA" id="ARBA00022679"/>
    </source>
</evidence>
<protein>
    <recommendedName>
        <fullName evidence="4 13">Homoserine kinase</fullName>
        <shortName evidence="13">HK</shortName>
        <shortName evidence="13">HSK</shortName>
        <ecNumber evidence="3 13">2.7.1.39</ecNumber>
    </recommendedName>
</protein>
<evidence type="ECO:0000256" key="9">
    <source>
        <dbReference type="ARBA" id="ARBA00022777"/>
    </source>
</evidence>
<dbReference type="SUPFAM" id="SSF54211">
    <property type="entry name" value="Ribosomal protein S5 domain 2-like"/>
    <property type="match status" value="1"/>
</dbReference>
<keyword evidence="13" id="KW-0963">Cytoplasm</keyword>
<dbReference type="PIRSF" id="PIRSF000676">
    <property type="entry name" value="Homoser_kin"/>
    <property type="match status" value="1"/>
</dbReference>
<comment type="function">
    <text evidence="12 13">Catalyzes the ATP-dependent phosphorylation of L-homoserine to L-homoserine phosphate.</text>
</comment>
<dbReference type="InterPro" id="IPR000870">
    <property type="entry name" value="Homoserine_kinase"/>
</dbReference>
<evidence type="ECO:0000256" key="5">
    <source>
        <dbReference type="ARBA" id="ARBA00022605"/>
    </source>
</evidence>
<dbReference type="InterPro" id="IPR006204">
    <property type="entry name" value="GHMP_kinase_N_dom"/>
</dbReference>
<keyword evidence="17" id="KW-1185">Reference proteome</keyword>
<keyword evidence="6 13" id="KW-0808">Transferase</keyword>
<keyword evidence="5 13" id="KW-0028">Amino-acid biosynthesis</keyword>
<feature type="binding site" evidence="13">
    <location>
        <begin position="102"/>
        <end position="112"/>
    </location>
    <ligand>
        <name>ATP</name>
        <dbReference type="ChEBI" id="CHEBI:30616"/>
    </ligand>
</feature>
<dbReference type="InterPro" id="IPR020568">
    <property type="entry name" value="Ribosomal_Su5_D2-typ_SF"/>
</dbReference>
<evidence type="ECO:0000256" key="7">
    <source>
        <dbReference type="ARBA" id="ARBA00022697"/>
    </source>
</evidence>
<evidence type="ECO:0000256" key="11">
    <source>
        <dbReference type="ARBA" id="ARBA00049375"/>
    </source>
</evidence>
<dbReference type="InterPro" id="IPR036554">
    <property type="entry name" value="GHMP_kinase_C_sf"/>
</dbReference>
<evidence type="ECO:0000256" key="2">
    <source>
        <dbReference type="ARBA" id="ARBA00007370"/>
    </source>
</evidence>
<dbReference type="Gene3D" id="3.30.70.890">
    <property type="entry name" value="GHMP kinase, C-terminal domain"/>
    <property type="match status" value="1"/>
</dbReference>
<evidence type="ECO:0000256" key="10">
    <source>
        <dbReference type="ARBA" id="ARBA00022840"/>
    </source>
</evidence>